<sequence>METIGRSDQFVKNVWDAWTPTNFVAADIAVGGAAEGTSEYVLTVTTSEVDPTPFLLTASTLNS</sequence>
<protein>
    <submittedName>
        <fullName evidence="2">Uncharacterized protein</fullName>
    </submittedName>
</protein>
<evidence type="ECO:0000313" key="2">
    <source>
        <dbReference type="WBParaSite" id="nRc.2.0.1.t20458-RA"/>
    </source>
</evidence>
<proteinExistence type="predicted"/>
<organism evidence="1 2">
    <name type="scientific">Romanomermis culicivorax</name>
    <name type="common">Nematode worm</name>
    <dbReference type="NCBI Taxonomy" id="13658"/>
    <lineage>
        <taxon>Eukaryota</taxon>
        <taxon>Metazoa</taxon>
        <taxon>Ecdysozoa</taxon>
        <taxon>Nematoda</taxon>
        <taxon>Enoplea</taxon>
        <taxon>Dorylaimia</taxon>
        <taxon>Mermithida</taxon>
        <taxon>Mermithoidea</taxon>
        <taxon>Mermithidae</taxon>
        <taxon>Romanomermis</taxon>
    </lineage>
</organism>
<accession>A0A915J3P6</accession>
<reference evidence="2" key="1">
    <citation type="submission" date="2022-11" db="UniProtKB">
        <authorList>
            <consortium name="WormBaseParasite"/>
        </authorList>
    </citation>
    <scope>IDENTIFICATION</scope>
</reference>
<dbReference type="WBParaSite" id="nRc.2.0.1.t20458-RA">
    <property type="protein sequence ID" value="nRc.2.0.1.t20458-RA"/>
    <property type="gene ID" value="nRc.2.0.1.g20458"/>
</dbReference>
<name>A0A915J3P6_ROMCU</name>
<dbReference type="Proteomes" id="UP000887565">
    <property type="component" value="Unplaced"/>
</dbReference>
<keyword evidence="1" id="KW-1185">Reference proteome</keyword>
<evidence type="ECO:0000313" key="1">
    <source>
        <dbReference type="Proteomes" id="UP000887565"/>
    </source>
</evidence>
<dbReference type="AlphaFoldDB" id="A0A915J3P6"/>